<feature type="chain" id="PRO_5015708503" description="Tetratricopeptide repeat protein" evidence="1">
    <location>
        <begin position="26"/>
        <end position="610"/>
    </location>
</feature>
<accession>A0A2S5TB07</accession>
<dbReference type="EMBL" id="PSNW01000015">
    <property type="protein sequence ID" value="PPE72183.1"/>
    <property type="molecule type" value="Genomic_DNA"/>
</dbReference>
<evidence type="ECO:0000313" key="3">
    <source>
        <dbReference type="Proteomes" id="UP000238220"/>
    </source>
</evidence>
<name>A0A2S5TB07_9GAMM</name>
<comment type="caution">
    <text evidence="2">The sequence shown here is derived from an EMBL/GenBank/DDBJ whole genome shotgun (WGS) entry which is preliminary data.</text>
</comment>
<evidence type="ECO:0000256" key="1">
    <source>
        <dbReference type="SAM" id="SignalP"/>
    </source>
</evidence>
<dbReference type="Proteomes" id="UP000238220">
    <property type="component" value="Unassembled WGS sequence"/>
</dbReference>
<dbReference type="SUPFAM" id="SSF48452">
    <property type="entry name" value="TPR-like"/>
    <property type="match status" value="1"/>
</dbReference>
<evidence type="ECO:0008006" key="4">
    <source>
        <dbReference type="Google" id="ProtNLM"/>
    </source>
</evidence>
<dbReference type="AlphaFoldDB" id="A0A2S5TB07"/>
<protein>
    <recommendedName>
        <fullName evidence="4">Tetratricopeptide repeat protein</fullName>
    </recommendedName>
</protein>
<proteinExistence type="predicted"/>
<dbReference type="InterPro" id="IPR011990">
    <property type="entry name" value="TPR-like_helical_dom_sf"/>
</dbReference>
<keyword evidence="1" id="KW-0732">Signal</keyword>
<dbReference type="OrthoDB" id="6072288at2"/>
<organism evidence="2 3">
    <name type="scientific">Solimonas fluminis</name>
    <dbReference type="NCBI Taxonomy" id="2086571"/>
    <lineage>
        <taxon>Bacteria</taxon>
        <taxon>Pseudomonadati</taxon>
        <taxon>Pseudomonadota</taxon>
        <taxon>Gammaproteobacteria</taxon>
        <taxon>Nevskiales</taxon>
        <taxon>Nevskiaceae</taxon>
        <taxon>Solimonas</taxon>
    </lineage>
</organism>
<feature type="signal peptide" evidence="1">
    <location>
        <begin position="1"/>
        <end position="25"/>
    </location>
</feature>
<evidence type="ECO:0000313" key="2">
    <source>
        <dbReference type="EMBL" id="PPE72183.1"/>
    </source>
</evidence>
<keyword evidence="3" id="KW-1185">Reference proteome</keyword>
<gene>
    <name evidence="2" type="ORF">C3942_20025</name>
</gene>
<dbReference type="Gene3D" id="1.25.40.10">
    <property type="entry name" value="Tetratricopeptide repeat domain"/>
    <property type="match status" value="2"/>
</dbReference>
<reference evidence="2 3" key="1">
    <citation type="submission" date="2018-02" db="EMBL/GenBank/DDBJ databases">
        <title>Genome sequencing of Solimonas sp. HR-BB.</title>
        <authorList>
            <person name="Lee Y."/>
            <person name="Jeon C.O."/>
        </authorList>
    </citation>
    <scope>NUCLEOTIDE SEQUENCE [LARGE SCALE GENOMIC DNA]</scope>
    <source>
        <strain evidence="2 3">HR-BB</strain>
    </source>
</reference>
<dbReference type="RefSeq" id="WP_104232143.1">
    <property type="nucleotide sequence ID" value="NZ_PSNW01000015.1"/>
</dbReference>
<sequence length="610" mass="67930">MKSPRKLLCGGLAAAAVLAAGAAGAAEPYVAGTRTDPLVRSAMFLDADGRYFSALVELLSGSRGKDPARMPADFQWRLAESYLSFGMRDEAEAIYRNLATGTPDPLVLAKARLKLAEFDYQRGYNAEARATLLRMKEKLPKTLVEDWQDLYTRVLMAEGRYSEAAEALTAEDNAGKLSEYTRYNLGVALINDGRAAQGVTILDKVGRMRPVTAEDLALRDRANLTLGYWFLQNKQGGTAKPVFSRIRLEGPFSNRALLGLGWAELAPTGEKTRRVEVGDQTKEESPFSNFSTLGVLLRPGFLEDDIFTRANLRNFRLSKARKDEEEALRKALVPWVELISRDPMDPAVQEAWLAIPFTLDRLGAHTQALKFYEQAIGELEKGRKRMDVAMDSIRKGRMVETIVRRDIDSEAGWEWKLKDLPDAPETYFLQSLLAEHRFQEALKNYRDMRMLSRNIDAWRGRIDLADKSWTSVEREPAVIPELLSRAKQDSDNPFAGLKIQLRAETKLSAPGAYSGKLAAPAPATAAPLAVAATPAGGFNGPYERAQGLKKRMDTLRGLAEQISTEQDALLKAIAVRELAGQQRQIEKYLIEARFALARLYDRAQKGELDK</sequence>